<dbReference type="InterPro" id="IPR002364">
    <property type="entry name" value="Quin_OxRdtase/zeta-crystal_CS"/>
</dbReference>
<dbReference type="PANTHER" id="PTHR42940">
    <property type="entry name" value="ALCOHOL DEHYDROGENASE 1-RELATED"/>
    <property type="match status" value="1"/>
</dbReference>
<dbReference type="InterPro" id="IPR011032">
    <property type="entry name" value="GroES-like_sf"/>
</dbReference>
<dbReference type="InterPro" id="IPR036291">
    <property type="entry name" value="NAD(P)-bd_dom_sf"/>
</dbReference>
<dbReference type="GO" id="GO:0004022">
    <property type="term" value="F:alcohol dehydrogenase (NAD+) activity"/>
    <property type="evidence" value="ECO:0007669"/>
    <property type="project" value="UniProtKB-EC"/>
</dbReference>
<name>A0A0U2WF40_9BACL</name>
<sequence>MKCVIMKDIGGADCLEVREAPMPEPKPDEALIKVHAAGICYHDLLDRSGKLHGPKAGNILGHEVSGEVVELGKQAKGLQIGQQVVLFHRMFCGHCRYCLGGRQDLCKMGGILGSNRPGGYAEYVCVPSWNAIPLPQGLSPEAAALAVCPIGTSVRAVISVADVRPGDTVLVTGASGGLGLHQIQVAKSRGANVIAITSSSAKENIIRSVGADEVIVSPDLKFSGDVWSLTAKQGVQAVLENVVSATFGESLRCLAPNGIAVVLGNTEMRKIEIDPGLIIGRRLRIEGSGNPTLQDVRRSLHLLDTGQVRPVIDRIVPFTSAAEAHAILEQRSVSGRIVMKGW</sequence>
<keyword evidence="6 10" id="KW-0862">Zinc</keyword>
<dbReference type="SUPFAM" id="SSF50129">
    <property type="entry name" value="GroES-like"/>
    <property type="match status" value="1"/>
</dbReference>
<dbReference type="InterPro" id="IPR020843">
    <property type="entry name" value="ER"/>
</dbReference>
<keyword evidence="13" id="KW-1185">Reference proteome</keyword>
<evidence type="ECO:0000256" key="3">
    <source>
        <dbReference type="ARBA" id="ARBA00013190"/>
    </source>
</evidence>
<reference evidence="13" key="1">
    <citation type="submission" date="2015-12" db="EMBL/GenBank/DDBJ databases">
        <title>Complete genome sequences of two moderately thermophilic Paenibacillus species.</title>
        <authorList>
            <person name="Butler R.III."/>
            <person name="Wang J."/>
            <person name="Stark B.C."/>
            <person name="Pombert J.-F."/>
        </authorList>
    </citation>
    <scope>NUCLEOTIDE SEQUENCE [LARGE SCALE GENOMIC DNA]</scope>
    <source>
        <strain evidence="13">32O-Y</strain>
    </source>
</reference>
<evidence type="ECO:0000256" key="8">
    <source>
        <dbReference type="ARBA" id="ARBA00049164"/>
    </source>
</evidence>
<evidence type="ECO:0000256" key="6">
    <source>
        <dbReference type="ARBA" id="ARBA00022833"/>
    </source>
</evidence>
<dbReference type="Pfam" id="PF08240">
    <property type="entry name" value="ADH_N"/>
    <property type="match status" value="1"/>
</dbReference>
<evidence type="ECO:0000256" key="10">
    <source>
        <dbReference type="RuleBase" id="RU361277"/>
    </source>
</evidence>
<dbReference type="Proteomes" id="UP000061660">
    <property type="component" value="Chromosome"/>
</dbReference>
<dbReference type="AlphaFoldDB" id="A0A0U2WF40"/>
<dbReference type="PANTHER" id="PTHR42940:SF8">
    <property type="entry name" value="VACUOLAR PROTEIN SORTING-ASSOCIATED PROTEIN 11"/>
    <property type="match status" value="1"/>
</dbReference>
<dbReference type="InterPro" id="IPR013149">
    <property type="entry name" value="ADH-like_C"/>
</dbReference>
<comment type="similarity">
    <text evidence="2 10">Belongs to the zinc-containing alcohol dehydrogenase family.</text>
</comment>
<dbReference type="PROSITE" id="PS00059">
    <property type="entry name" value="ADH_ZINC"/>
    <property type="match status" value="1"/>
</dbReference>
<dbReference type="EC" id="1.1.1.1" evidence="3"/>
<dbReference type="PATRIC" id="fig|162209.4.peg.4977"/>
<keyword evidence="5 10" id="KW-0479">Metal-binding</keyword>
<comment type="catalytic activity">
    <reaction evidence="8">
        <text>a secondary alcohol + NAD(+) = a ketone + NADH + H(+)</text>
        <dbReference type="Rhea" id="RHEA:10740"/>
        <dbReference type="ChEBI" id="CHEBI:15378"/>
        <dbReference type="ChEBI" id="CHEBI:17087"/>
        <dbReference type="ChEBI" id="CHEBI:35681"/>
        <dbReference type="ChEBI" id="CHEBI:57540"/>
        <dbReference type="ChEBI" id="CHEBI:57945"/>
        <dbReference type="EC" id="1.1.1.1"/>
    </reaction>
</comment>
<dbReference type="Pfam" id="PF00107">
    <property type="entry name" value="ADH_zinc_N"/>
    <property type="match status" value="1"/>
</dbReference>
<accession>A0A0U2WF40</accession>
<dbReference type="InterPro" id="IPR013154">
    <property type="entry name" value="ADH-like_N"/>
</dbReference>
<feature type="domain" description="Enoyl reductase (ER)" evidence="11">
    <location>
        <begin position="10"/>
        <end position="339"/>
    </location>
</feature>
<dbReference type="SUPFAM" id="SSF51735">
    <property type="entry name" value="NAD(P)-binding Rossmann-fold domains"/>
    <property type="match status" value="1"/>
</dbReference>
<dbReference type="GO" id="GO:0008270">
    <property type="term" value="F:zinc ion binding"/>
    <property type="evidence" value="ECO:0007669"/>
    <property type="project" value="InterPro"/>
</dbReference>
<evidence type="ECO:0000256" key="2">
    <source>
        <dbReference type="ARBA" id="ARBA00008072"/>
    </source>
</evidence>
<evidence type="ECO:0000256" key="9">
    <source>
        <dbReference type="ARBA" id="ARBA00049243"/>
    </source>
</evidence>
<dbReference type="SMART" id="SM00829">
    <property type="entry name" value="PKS_ER"/>
    <property type="match status" value="1"/>
</dbReference>
<evidence type="ECO:0000313" key="13">
    <source>
        <dbReference type="Proteomes" id="UP000061660"/>
    </source>
</evidence>
<dbReference type="GO" id="GO:0005737">
    <property type="term" value="C:cytoplasm"/>
    <property type="evidence" value="ECO:0007669"/>
    <property type="project" value="TreeGrafter"/>
</dbReference>
<keyword evidence="7" id="KW-0560">Oxidoreductase</keyword>
<dbReference type="PROSITE" id="PS01162">
    <property type="entry name" value="QOR_ZETA_CRYSTAL"/>
    <property type="match status" value="1"/>
</dbReference>
<dbReference type="OrthoDB" id="9792162at2"/>
<gene>
    <name evidence="12" type="ORF">IJ22_47280</name>
</gene>
<evidence type="ECO:0000256" key="4">
    <source>
        <dbReference type="ARBA" id="ARBA00016352"/>
    </source>
</evidence>
<protein>
    <recommendedName>
        <fullName evidence="4">Alcohol dehydrogenase</fullName>
        <ecNumber evidence="3">1.1.1.1</ecNumber>
    </recommendedName>
</protein>
<comment type="catalytic activity">
    <reaction evidence="9">
        <text>a primary alcohol + NAD(+) = an aldehyde + NADH + H(+)</text>
        <dbReference type="Rhea" id="RHEA:10736"/>
        <dbReference type="ChEBI" id="CHEBI:15378"/>
        <dbReference type="ChEBI" id="CHEBI:15734"/>
        <dbReference type="ChEBI" id="CHEBI:17478"/>
        <dbReference type="ChEBI" id="CHEBI:57540"/>
        <dbReference type="ChEBI" id="CHEBI:57945"/>
        <dbReference type="EC" id="1.1.1.1"/>
    </reaction>
</comment>
<evidence type="ECO:0000256" key="5">
    <source>
        <dbReference type="ARBA" id="ARBA00022723"/>
    </source>
</evidence>
<evidence type="ECO:0000256" key="1">
    <source>
        <dbReference type="ARBA" id="ARBA00001947"/>
    </source>
</evidence>
<dbReference type="EMBL" id="CP013652">
    <property type="protein sequence ID" value="ALS24990.1"/>
    <property type="molecule type" value="Genomic_DNA"/>
</dbReference>
<evidence type="ECO:0000256" key="7">
    <source>
        <dbReference type="ARBA" id="ARBA00023002"/>
    </source>
</evidence>
<evidence type="ECO:0000259" key="11">
    <source>
        <dbReference type="SMART" id="SM00829"/>
    </source>
</evidence>
<organism evidence="12 13">
    <name type="scientific">Paenibacillus naphthalenovorans</name>
    <dbReference type="NCBI Taxonomy" id="162209"/>
    <lineage>
        <taxon>Bacteria</taxon>
        <taxon>Bacillati</taxon>
        <taxon>Bacillota</taxon>
        <taxon>Bacilli</taxon>
        <taxon>Bacillales</taxon>
        <taxon>Paenibacillaceae</taxon>
        <taxon>Paenibacillus</taxon>
    </lineage>
</organism>
<dbReference type="STRING" id="162209.IJ22_47280"/>
<proteinExistence type="inferred from homology"/>
<dbReference type="InterPro" id="IPR002328">
    <property type="entry name" value="ADH_Zn_CS"/>
</dbReference>
<comment type="cofactor">
    <cofactor evidence="1 10">
        <name>Zn(2+)</name>
        <dbReference type="ChEBI" id="CHEBI:29105"/>
    </cofactor>
</comment>
<reference evidence="12 13" key="2">
    <citation type="journal article" date="2016" name="Genome Announc.">
        <title>Complete Genome Sequences of Two Interactive Moderate Thermophiles, Paenibacillus napthalenovorans 32O-Y and Paenibacillus sp. 32O-W.</title>
        <authorList>
            <person name="Butler R.R.III."/>
            <person name="Wang J."/>
            <person name="Stark B.C."/>
            <person name="Pombert J.F."/>
        </authorList>
    </citation>
    <scope>NUCLEOTIDE SEQUENCE [LARGE SCALE GENOMIC DNA]</scope>
    <source>
        <strain evidence="12 13">32O-Y</strain>
    </source>
</reference>
<evidence type="ECO:0000313" key="12">
    <source>
        <dbReference type="EMBL" id="ALS24990.1"/>
    </source>
</evidence>
<dbReference type="Gene3D" id="3.90.180.10">
    <property type="entry name" value="Medium-chain alcohol dehydrogenases, catalytic domain"/>
    <property type="match status" value="1"/>
</dbReference>
<dbReference type="KEGG" id="pnp:IJ22_47280"/>